<evidence type="ECO:0000256" key="5">
    <source>
        <dbReference type="ARBA" id="ARBA00023180"/>
    </source>
</evidence>
<feature type="chain" id="PRO_5012556897" evidence="6">
    <location>
        <begin position="21"/>
        <end position="237"/>
    </location>
</feature>
<dbReference type="InterPro" id="IPR004911">
    <property type="entry name" value="Interferon-induced_GILT"/>
</dbReference>
<dbReference type="PANTHER" id="PTHR13234:SF8">
    <property type="entry name" value="GAMMA-INTERFERON-INDUCIBLE LYSOSOMAL THIOL REDUCTASE"/>
    <property type="match status" value="1"/>
</dbReference>
<feature type="signal peptide" evidence="6">
    <location>
        <begin position="1"/>
        <end position="20"/>
    </location>
</feature>
<keyword evidence="5" id="KW-0325">Glycoprotein</keyword>
<dbReference type="Gene3D" id="3.40.30.10">
    <property type="entry name" value="Glutaredoxin"/>
    <property type="match status" value="1"/>
</dbReference>
<evidence type="ECO:0000256" key="2">
    <source>
        <dbReference type="ARBA" id="ARBA00005679"/>
    </source>
</evidence>
<reference evidence="8" key="1">
    <citation type="submission" date="2016-09" db="EMBL/GenBank/DDBJ databases">
        <authorList>
            <person name="Jeantristanb JTB J.-T."/>
            <person name="Ricardo R."/>
        </authorList>
    </citation>
    <scope>NUCLEOTIDE SEQUENCE [LARGE SCALE GENOMIC DNA]</scope>
</reference>
<dbReference type="PANTHER" id="PTHR13234">
    <property type="entry name" value="GAMMA-INTERFERON INDUCIBLE LYSOSOMAL THIOL REDUCTASE GILT"/>
    <property type="match status" value="1"/>
</dbReference>
<evidence type="ECO:0000256" key="4">
    <source>
        <dbReference type="ARBA" id="ARBA00022729"/>
    </source>
</evidence>
<dbReference type="Proteomes" id="UP000198372">
    <property type="component" value="Unassembled WGS sequence"/>
</dbReference>
<proteinExistence type="inferred from homology"/>
<evidence type="ECO:0000313" key="7">
    <source>
        <dbReference type="EMBL" id="SCV72342.1"/>
    </source>
</evidence>
<evidence type="ECO:0000256" key="6">
    <source>
        <dbReference type="SAM" id="SignalP"/>
    </source>
</evidence>
<keyword evidence="4 6" id="KW-0732">Signal</keyword>
<dbReference type="GO" id="GO:0005576">
    <property type="term" value="C:extracellular region"/>
    <property type="evidence" value="ECO:0007669"/>
    <property type="project" value="UniProtKB-SubCell"/>
</dbReference>
<dbReference type="AlphaFoldDB" id="A0A238FEU4"/>
<dbReference type="GO" id="GO:0016671">
    <property type="term" value="F:oxidoreductase activity, acting on a sulfur group of donors, disulfide as acceptor"/>
    <property type="evidence" value="ECO:0007669"/>
    <property type="project" value="InterPro"/>
</dbReference>
<gene>
    <name evidence="7" type="ORF">BQ2448_3879</name>
</gene>
<dbReference type="STRING" id="269621.A0A238FEU4"/>
<evidence type="ECO:0000256" key="3">
    <source>
        <dbReference type="ARBA" id="ARBA00022525"/>
    </source>
</evidence>
<keyword evidence="3" id="KW-0964">Secreted</keyword>
<organism evidence="7 8">
    <name type="scientific">Microbotryum intermedium</name>
    <dbReference type="NCBI Taxonomy" id="269621"/>
    <lineage>
        <taxon>Eukaryota</taxon>
        <taxon>Fungi</taxon>
        <taxon>Dikarya</taxon>
        <taxon>Basidiomycota</taxon>
        <taxon>Pucciniomycotina</taxon>
        <taxon>Microbotryomycetes</taxon>
        <taxon>Microbotryales</taxon>
        <taxon>Microbotryaceae</taxon>
        <taxon>Microbotryum</taxon>
    </lineage>
</organism>
<dbReference type="EMBL" id="FMSP01000009">
    <property type="protein sequence ID" value="SCV72342.1"/>
    <property type="molecule type" value="Genomic_DNA"/>
</dbReference>
<evidence type="ECO:0000313" key="8">
    <source>
        <dbReference type="Proteomes" id="UP000198372"/>
    </source>
</evidence>
<evidence type="ECO:0000256" key="1">
    <source>
        <dbReference type="ARBA" id="ARBA00004613"/>
    </source>
</evidence>
<comment type="similarity">
    <text evidence="2">Belongs to the GILT family.</text>
</comment>
<dbReference type="OrthoDB" id="958254at2759"/>
<name>A0A238FEU4_9BASI</name>
<accession>A0A238FEU4</accession>
<keyword evidence="8" id="KW-1185">Reference proteome</keyword>
<dbReference type="Pfam" id="PF03227">
    <property type="entry name" value="GILT"/>
    <property type="match status" value="1"/>
</dbReference>
<protein>
    <submittedName>
        <fullName evidence="7">BQ2448_3879 protein</fullName>
    </submittedName>
</protein>
<comment type="subcellular location">
    <subcellularLocation>
        <location evidence="1">Secreted</location>
    </subcellularLocation>
</comment>
<sequence>MHFTVTLLFTAVLGLRVVLGAELNASKVSVKLGVMSRCPDAKVCEQVFDQVLDQVGNLVNIELVYIANKTYNGSQSVTINCKHGPQECVENIQQLCAQKYWKDLDLKGVPTWWKFVQCQNAYGLANNKKPIIDDSRFGRKLVQDCAEQVGKVWNRSQVDKCVHSKEGLELLLKSTDAADALGLKKSCSVVIENKLICYRDGRWFNCPEGSEPADFIRFIRELASKKGRGAVGLAVTT</sequence>